<evidence type="ECO:0000256" key="2">
    <source>
        <dbReference type="ARBA" id="ARBA00022487"/>
    </source>
</evidence>
<dbReference type="SUPFAM" id="SSF53474">
    <property type="entry name" value="alpha/beta-Hydrolases"/>
    <property type="match status" value="1"/>
</dbReference>
<dbReference type="InterPro" id="IPR000073">
    <property type="entry name" value="AB_hydrolase_1"/>
</dbReference>
<evidence type="ECO:0000256" key="3">
    <source>
        <dbReference type="ARBA" id="ARBA00022801"/>
    </source>
</evidence>
<keyword evidence="3" id="KW-0378">Hydrolase</keyword>
<dbReference type="InterPro" id="IPR000952">
    <property type="entry name" value="AB_hydrolase_4_CS"/>
</dbReference>
<gene>
    <name evidence="6" type="ORF">METHB2_480009</name>
</gene>
<evidence type="ECO:0000256" key="1">
    <source>
        <dbReference type="ARBA" id="ARBA00010884"/>
    </source>
</evidence>
<dbReference type="PANTHER" id="PTHR10794">
    <property type="entry name" value="ABHYDROLASE DOMAIN-CONTAINING PROTEIN"/>
    <property type="match status" value="1"/>
</dbReference>
<dbReference type="InterPro" id="IPR050960">
    <property type="entry name" value="AB_hydrolase_4_sf"/>
</dbReference>
<dbReference type="AlphaFoldDB" id="A0A8S0YAD8"/>
<dbReference type="Gene3D" id="3.40.50.1820">
    <property type="entry name" value="alpha/beta hydrolase"/>
    <property type="match status" value="1"/>
</dbReference>
<dbReference type="RefSeq" id="WP_174626521.1">
    <property type="nucleotide sequence ID" value="NZ_CADCXN010000078.1"/>
</dbReference>
<dbReference type="EMBL" id="CADCXN010000078">
    <property type="protein sequence ID" value="CAA9891675.1"/>
    <property type="molecule type" value="Genomic_DNA"/>
</dbReference>
<keyword evidence="2" id="KW-0719">Serine esterase</keyword>
<evidence type="ECO:0000313" key="6">
    <source>
        <dbReference type="EMBL" id="CAA9891675.1"/>
    </source>
</evidence>
<dbReference type="PIRSF" id="PIRSF005211">
    <property type="entry name" value="Ab_hydro_YheT"/>
    <property type="match status" value="1"/>
</dbReference>
<dbReference type="InterPro" id="IPR012020">
    <property type="entry name" value="ABHD4"/>
</dbReference>
<reference evidence="6 7" key="1">
    <citation type="submission" date="2020-02" db="EMBL/GenBank/DDBJ databases">
        <authorList>
            <person name="Hogendoorn C."/>
        </authorList>
    </citation>
    <scope>NUCLEOTIDE SEQUENCE [LARGE SCALE GENOMIC DNA]</scope>
    <source>
        <strain evidence="6">METHB21</strain>
    </source>
</reference>
<protein>
    <submittedName>
        <fullName evidence="6">YheT</fullName>
    </submittedName>
</protein>
<proteinExistence type="inferred from homology"/>
<organism evidence="6 7">
    <name type="scientific">Candidatus Methylobacter favarea</name>
    <dbReference type="NCBI Taxonomy" id="2707345"/>
    <lineage>
        <taxon>Bacteria</taxon>
        <taxon>Pseudomonadati</taxon>
        <taxon>Pseudomonadota</taxon>
        <taxon>Gammaproteobacteria</taxon>
        <taxon>Methylococcales</taxon>
        <taxon>Methylococcaceae</taxon>
        <taxon>Methylobacter</taxon>
    </lineage>
</organism>
<accession>A0A8S0YAD8</accession>
<feature type="active site" description="Charge relay system" evidence="4">
    <location>
        <position position="139"/>
    </location>
</feature>
<feature type="active site" description="Charge relay system" evidence="4">
    <location>
        <position position="273"/>
    </location>
</feature>
<dbReference type="Proteomes" id="UP000494216">
    <property type="component" value="Unassembled WGS sequence"/>
</dbReference>
<dbReference type="Pfam" id="PF00561">
    <property type="entry name" value="Abhydrolase_1"/>
    <property type="match status" value="1"/>
</dbReference>
<sequence length="356" mass="40416">MLIQTTFKPAWWLNNGHLQTMYSALLRKKLSLPELKRERLITPDKDFIDVDWYGESGQPLIILLHGLTGSSQSGYITGLQLKLLEQGFRSITLNFRGCSGESNHLAKCYHSGDTEDIHFLYQTLREREPDTPIAAVGFSLGGNVLLKWLGEQGSKLALFAAIAVSVPLVLNTCASKLDAGFSRLYRDNLLRELKRYIQLKLHHLEKLDNVHEAEKIRQLGDLSKINSFWQYDDRVVAKLHGFKNVHDYYQRSSSRQFLKSIAVPTLVIQARDDPFMTQDVLPDPDELSACVDLEITSGGGHVGFVAGQIPFKPHYWLEQRIPEFLKQQVNLASPESISSKLYKKPEALNKLKHYGK</sequence>
<dbReference type="GO" id="GO:0034338">
    <property type="term" value="F:short-chain carboxylesterase activity"/>
    <property type="evidence" value="ECO:0007669"/>
    <property type="project" value="TreeGrafter"/>
</dbReference>
<comment type="similarity">
    <text evidence="1">Belongs to the AB hydrolase superfamily. AB hydrolase 4 family.</text>
</comment>
<keyword evidence="7" id="KW-1185">Reference proteome</keyword>
<dbReference type="GO" id="GO:0047372">
    <property type="term" value="F:monoacylglycerol lipase activity"/>
    <property type="evidence" value="ECO:0007669"/>
    <property type="project" value="TreeGrafter"/>
</dbReference>
<evidence type="ECO:0000256" key="4">
    <source>
        <dbReference type="PIRSR" id="PIRSR005211-1"/>
    </source>
</evidence>
<dbReference type="NCBIfam" id="NF008218">
    <property type="entry name" value="PRK10985.1"/>
    <property type="match status" value="1"/>
</dbReference>
<evidence type="ECO:0000313" key="7">
    <source>
        <dbReference type="Proteomes" id="UP000494216"/>
    </source>
</evidence>
<dbReference type="InterPro" id="IPR029058">
    <property type="entry name" value="AB_hydrolase_fold"/>
</dbReference>
<dbReference type="PANTHER" id="PTHR10794:SF94">
    <property type="entry name" value="ESTERASE YHET-RELATED"/>
    <property type="match status" value="1"/>
</dbReference>
<comment type="caution">
    <text evidence="6">The sequence shown here is derived from an EMBL/GenBank/DDBJ whole genome shotgun (WGS) entry which is preliminary data.</text>
</comment>
<feature type="active site" description="Charge relay system" evidence="4">
    <location>
        <position position="301"/>
    </location>
</feature>
<name>A0A8S0YAD8_9GAMM</name>
<evidence type="ECO:0000259" key="5">
    <source>
        <dbReference type="Pfam" id="PF00561"/>
    </source>
</evidence>
<feature type="domain" description="AB hydrolase-1" evidence="5">
    <location>
        <begin position="59"/>
        <end position="305"/>
    </location>
</feature>
<dbReference type="PROSITE" id="PS01133">
    <property type="entry name" value="UPF0017"/>
    <property type="match status" value="1"/>
</dbReference>